<gene>
    <name evidence="1" type="ORF">BL253_36590</name>
</gene>
<dbReference type="SUPFAM" id="SSF54427">
    <property type="entry name" value="NTF2-like"/>
    <property type="match status" value="1"/>
</dbReference>
<organism evidence="1 2">
    <name type="scientific">Pseudofrankia asymbiotica</name>
    <dbReference type="NCBI Taxonomy" id="1834516"/>
    <lineage>
        <taxon>Bacteria</taxon>
        <taxon>Bacillati</taxon>
        <taxon>Actinomycetota</taxon>
        <taxon>Actinomycetes</taxon>
        <taxon>Frankiales</taxon>
        <taxon>Frankiaceae</taxon>
        <taxon>Pseudofrankia</taxon>
    </lineage>
</organism>
<dbReference type="InterPro" id="IPR009959">
    <property type="entry name" value="Cyclase_SnoaL-like"/>
</dbReference>
<keyword evidence="1" id="KW-0378">Hydrolase</keyword>
<dbReference type="PANTHER" id="PTHR38436:SF1">
    <property type="entry name" value="ESTER CYCLASE"/>
    <property type="match status" value="1"/>
</dbReference>
<reference evidence="2" key="1">
    <citation type="submission" date="2016-10" db="EMBL/GenBank/DDBJ databases">
        <title>Frankia sp. NRRL B-16386 Genome sequencing.</title>
        <authorList>
            <person name="Ghodhbane-Gtari F."/>
            <person name="Swanson E."/>
            <person name="Gueddou A."/>
            <person name="Hezbri K."/>
            <person name="Ktari K."/>
            <person name="Nouioui I."/>
            <person name="Morris K."/>
            <person name="Simpson S."/>
            <person name="Abebe-Akele F."/>
            <person name="Thomas K."/>
            <person name="Gtari M."/>
            <person name="Tisa L.S."/>
        </authorList>
    </citation>
    <scope>NUCLEOTIDE SEQUENCE [LARGE SCALE GENOMIC DNA]</scope>
    <source>
        <strain evidence="2">NRRL B-16386</strain>
    </source>
</reference>
<dbReference type="Proteomes" id="UP000188929">
    <property type="component" value="Unassembled WGS sequence"/>
</dbReference>
<dbReference type="GO" id="GO:0030638">
    <property type="term" value="P:polyketide metabolic process"/>
    <property type="evidence" value="ECO:0007669"/>
    <property type="project" value="InterPro"/>
</dbReference>
<dbReference type="PANTHER" id="PTHR38436">
    <property type="entry name" value="POLYKETIDE CYCLASE SNOAL-LIKE DOMAIN"/>
    <property type="match status" value="1"/>
</dbReference>
<dbReference type="Pfam" id="PF07366">
    <property type="entry name" value="SnoaL"/>
    <property type="match status" value="1"/>
</dbReference>
<proteinExistence type="predicted"/>
<dbReference type="EMBL" id="MOMC01000119">
    <property type="protein sequence ID" value="ONH22128.1"/>
    <property type="molecule type" value="Genomic_DNA"/>
</dbReference>
<keyword evidence="2" id="KW-1185">Reference proteome</keyword>
<dbReference type="Gene3D" id="3.10.450.50">
    <property type="match status" value="1"/>
</dbReference>
<accession>A0A1V2I1G5</accession>
<evidence type="ECO:0000313" key="1">
    <source>
        <dbReference type="EMBL" id="ONH22128.1"/>
    </source>
</evidence>
<dbReference type="AlphaFoldDB" id="A0A1V2I1G5"/>
<dbReference type="GO" id="GO:0016787">
    <property type="term" value="F:hydrolase activity"/>
    <property type="evidence" value="ECO:0007669"/>
    <property type="project" value="UniProtKB-KW"/>
</dbReference>
<comment type="caution">
    <text evidence="1">The sequence shown here is derived from an EMBL/GenBank/DDBJ whole genome shotgun (WGS) entry which is preliminary data.</text>
</comment>
<sequence>MGVALETVRRVLAAFEVGDAAALAELLDEDMVLEAPGGVVARGREAATAYVDAFLAAFTDLTADTHVLAEQDDMVVEEYTLAVTHAGAYTSPWGPRVEPTGARVSLRVAEVYRVRAGRVVENRLYFDEYALLAQLRAARA</sequence>
<evidence type="ECO:0000313" key="2">
    <source>
        <dbReference type="Proteomes" id="UP000188929"/>
    </source>
</evidence>
<protein>
    <submittedName>
        <fullName evidence="1">Limonene-1,2-epoxide hydrolase</fullName>
    </submittedName>
</protein>
<dbReference type="OrthoDB" id="9182871at2"/>
<name>A0A1V2I1G5_9ACTN</name>
<dbReference type="STRING" id="1834516.BL253_36590"/>
<dbReference type="InterPro" id="IPR032710">
    <property type="entry name" value="NTF2-like_dom_sf"/>
</dbReference>
<dbReference type="RefSeq" id="WP_076822722.1">
    <property type="nucleotide sequence ID" value="NZ_MOMC01000119.1"/>
</dbReference>